<dbReference type="InterPro" id="IPR011990">
    <property type="entry name" value="TPR-like_helical_dom_sf"/>
</dbReference>
<dbReference type="InterPro" id="IPR006597">
    <property type="entry name" value="Sel1-like"/>
</dbReference>
<sequence length="708" mass="81038">MLSPFSPYSTKCFYNFSTSNNQPQKTQHISTFSPTKNLFNLITNSQSPKIPTASISSPSKSLFNLIAKPQNSKSLNDSRTSTTEKLDGSVDTTSKFEIIQQNLQKSNNSPHLNNEDFKDLNVENEYGEKAYYTKEKVYVARVVKGHRIYIKEGFYEQTIKNEIEYIQELGKGCDNIIRYYGYVTRDYYIYMITSWAEFRLNDILYSKKDKLDWNQKVSIARGIANALRHCHQQGKLHYDLKSENILLTDNLEPMLYNFRIPGGSSSTDCLTRWSSPEAWKYKIHKPSSEVYSFSTILWELSAEKLPFDSIPDESICQTAYKRPKPESIKGTPIVYRDLMIKGWAQNPNDRPTMNEVFKVLEILESDFKNGQEIKSVSETSDNYDMTFDKKLSKTYSLINDFDMALELESILSSNDDDSTIFIPDYTTNALNRDDYSESIDKVPSHSSSLHSISTLSLLQDYIYSVDTSPKLISKQESTISTELVIKPPFALSYTLEDAISFYNNRKYKKAFTIFKAYSEYNNDPIANYWIGLYYYKGLDGGKPNFKNSVKYLSKAAEQGQSDAQFLYAKLLFMGHSIERHKNNSIKIGAEMLKKAVDAGNLEAMNYYGKLLIKGGYTVKKDVNAGRELINRANEIKISTCSNNRNKLSSVSMEKIKNNASILENSEITNEMKTRTLIKPSKPTNLASRRSANLSLTIDTEKLRLITYY</sequence>
<proteinExistence type="predicted"/>
<keyword evidence="2" id="KW-0808">Transferase</keyword>
<dbReference type="GO" id="GO:0004672">
    <property type="term" value="F:protein kinase activity"/>
    <property type="evidence" value="ECO:0007669"/>
    <property type="project" value="InterPro"/>
</dbReference>
<keyword evidence="3" id="KW-1185">Reference proteome</keyword>
<organism evidence="2 3">
    <name type="scientific">Gigaspora margarita</name>
    <dbReference type="NCBI Taxonomy" id="4874"/>
    <lineage>
        <taxon>Eukaryota</taxon>
        <taxon>Fungi</taxon>
        <taxon>Fungi incertae sedis</taxon>
        <taxon>Mucoromycota</taxon>
        <taxon>Glomeromycotina</taxon>
        <taxon>Glomeromycetes</taxon>
        <taxon>Diversisporales</taxon>
        <taxon>Gigasporaceae</taxon>
        <taxon>Gigaspora</taxon>
    </lineage>
</organism>
<dbReference type="GO" id="GO:0005524">
    <property type="term" value="F:ATP binding"/>
    <property type="evidence" value="ECO:0007669"/>
    <property type="project" value="InterPro"/>
</dbReference>
<reference evidence="2 3" key="1">
    <citation type="journal article" date="2019" name="Environ. Microbiol.">
        <title>At the nexus of three kingdoms: the genome of the mycorrhizal fungus Gigaspora margarita provides insights into plant, endobacterial and fungal interactions.</title>
        <authorList>
            <person name="Venice F."/>
            <person name="Ghignone S."/>
            <person name="Salvioli di Fossalunga A."/>
            <person name="Amselem J."/>
            <person name="Novero M."/>
            <person name="Xianan X."/>
            <person name="Sedzielewska Toro K."/>
            <person name="Morin E."/>
            <person name="Lipzen A."/>
            <person name="Grigoriev I.V."/>
            <person name="Henrissat B."/>
            <person name="Martin F.M."/>
            <person name="Bonfante P."/>
        </authorList>
    </citation>
    <scope>NUCLEOTIDE SEQUENCE [LARGE SCALE GENOMIC DNA]</scope>
    <source>
        <strain evidence="2 3">BEG34</strain>
    </source>
</reference>
<dbReference type="InterPro" id="IPR000719">
    <property type="entry name" value="Prot_kinase_dom"/>
</dbReference>
<dbReference type="EMBL" id="WTPW01002020">
    <property type="protein sequence ID" value="KAF0401393.1"/>
    <property type="molecule type" value="Genomic_DNA"/>
</dbReference>
<dbReference type="Proteomes" id="UP000439903">
    <property type="component" value="Unassembled WGS sequence"/>
</dbReference>
<dbReference type="Pfam" id="PF07714">
    <property type="entry name" value="PK_Tyr_Ser-Thr"/>
    <property type="match status" value="1"/>
</dbReference>
<evidence type="ECO:0000259" key="1">
    <source>
        <dbReference type="PROSITE" id="PS50011"/>
    </source>
</evidence>
<dbReference type="AlphaFoldDB" id="A0A8H3X310"/>
<dbReference type="SMART" id="SM00220">
    <property type="entry name" value="S_TKc"/>
    <property type="match status" value="1"/>
</dbReference>
<dbReference type="OrthoDB" id="3269467at2759"/>
<dbReference type="InterPro" id="IPR050167">
    <property type="entry name" value="Ser_Thr_protein_kinase"/>
</dbReference>
<dbReference type="Gene3D" id="1.10.510.10">
    <property type="entry name" value="Transferase(Phosphotransferase) domain 1"/>
    <property type="match status" value="1"/>
</dbReference>
<protein>
    <submittedName>
        <fullName evidence="2">Kinase-like protein</fullName>
    </submittedName>
</protein>
<gene>
    <name evidence="2" type="ORF">F8M41_009451</name>
</gene>
<dbReference type="PROSITE" id="PS50011">
    <property type="entry name" value="PROTEIN_KINASE_DOM"/>
    <property type="match status" value="1"/>
</dbReference>
<comment type="caution">
    <text evidence="2">The sequence shown here is derived from an EMBL/GenBank/DDBJ whole genome shotgun (WGS) entry which is preliminary data.</text>
</comment>
<feature type="domain" description="Protein kinase" evidence="1">
    <location>
        <begin position="115"/>
        <end position="363"/>
    </location>
</feature>
<accession>A0A8H3X310</accession>
<dbReference type="PANTHER" id="PTHR23257">
    <property type="entry name" value="SERINE-THREONINE PROTEIN KINASE"/>
    <property type="match status" value="1"/>
</dbReference>
<evidence type="ECO:0000313" key="2">
    <source>
        <dbReference type="EMBL" id="KAF0401393.1"/>
    </source>
</evidence>
<keyword evidence="2" id="KW-0418">Kinase</keyword>
<dbReference type="SMART" id="SM00671">
    <property type="entry name" value="SEL1"/>
    <property type="match status" value="3"/>
</dbReference>
<evidence type="ECO:0000313" key="3">
    <source>
        <dbReference type="Proteomes" id="UP000439903"/>
    </source>
</evidence>
<dbReference type="SUPFAM" id="SSF81901">
    <property type="entry name" value="HCP-like"/>
    <property type="match status" value="1"/>
</dbReference>
<dbReference type="InterPro" id="IPR001245">
    <property type="entry name" value="Ser-Thr/Tyr_kinase_cat_dom"/>
</dbReference>
<dbReference type="Gene3D" id="1.25.40.10">
    <property type="entry name" value="Tetratricopeptide repeat domain"/>
    <property type="match status" value="1"/>
</dbReference>
<dbReference type="Pfam" id="PF08238">
    <property type="entry name" value="Sel1"/>
    <property type="match status" value="3"/>
</dbReference>
<dbReference type="InterPro" id="IPR011009">
    <property type="entry name" value="Kinase-like_dom_sf"/>
</dbReference>
<name>A0A8H3X310_GIGMA</name>
<dbReference type="SUPFAM" id="SSF56112">
    <property type="entry name" value="Protein kinase-like (PK-like)"/>
    <property type="match status" value="1"/>
</dbReference>